<dbReference type="GO" id="GO:0016787">
    <property type="term" value="F:hydrolase activity"/>
    <property type="evidence" value="ECO:0007669"/>
    <property type="project" value="UniProtKB-KW"/>
</dbReference>
<keyword evidence="1" id="KW-0175">Coiled coil</keyword>
<keyword evidence="3" id="KW-1185">Reference proteome</keyword>
<keyword evidence="2" id="KW-0378">Hydrolase</keyword>
<organism evidence="2 3">
    <name type="scientific">Psychroserpens luteus</name>
    <dbReference type="NCBI Taxonomy" id="1434066"/>
    <lineage>
        <taxon>Bacteria</taxon>
        <taxon>Pseudomonadati</taxon>
        <taxon>Bacteroidota</taxon>
        <taxon>Flavobacteriia</taxon>
        <taxon>Flavobacteriales</taxon>
        <taxon>Flavobacteriaceae</taxon>
        <taxon>Psychroserpens</taxon>
    </lineage>
</organism>
<evidence type="ECO:0000256" key="1">
    <source>
        <dbReference type="SAM" id="Coils"/>
    </source>
</evidence>
<evidence type="ECO:0000313" key="2">
    <source>
        <dbReference type="EMBL" id="MFD2917793.1"/>
    </source>
</evidence>
<comment type="caution">
    <text evidence="2">The sequence shown here is derived from an EMBL/GenBank/DDBJ whole genome shotgun (WGS) entry which is preliminary data.</text>
</comment>
<feature type="coiled-coil region" evidence="1">
    <location>
        <begin position="28"/>
        <end position="55"/>
    </location>
</feature>
<evidence type="ECO:0000313" key="3">
    <source>
        <dbReference type="Proteomes" id="UP001597548"/>
    </source>
</evidence>
<dbReference type="Proteomes" id="UP001597548">
    <property type="component" value="Unassembled WGS sequence"/>
</dbReference>
<proteinExistence type="predicted"/>
<protein>
    <submittedName>
        <fullName evidence="2">Hydrolase</fullName>
    </submittedName>
</protein>
<gene>
    <name evidence="2" type="ORF">ACFS29_19225</name>
</gene>
<accession>A0ABW6A0F8</accession>
<reference evidence="3" key="1">
    <citation type="journal article" date="2019" name="Int. J. Syst. Evol. Microbiol.">
        <title>The Global Catalogue of Microorganisms (GCM) 10K type strain sequencing project: providing services to taxonomists for standard genome sequencing and annotation.</title>
        <authorList>
            <consortium name="The Broad Institute Genomics Platform"/>
            <consortium name="The Broad Institute Genome Sequencing Center for Infectious Disease"/>
            <person name="Wu L."/>
            <person name="Ma J."/>
        </authorList>
    </citation>
    <scope>NUCLEOTIDE SEQUENCE [LARGE SCALE GENOMIC DNA]</scope>
    <source>
        <strain evidence="3">KCTC 32514</strain>
    </source>
</reference>
<sequence length="167" mass="19986">MKKRLFMYLFIFTLLLVIFQFVNSKKIIESYDQKLTNYMEKNTELKDSISSIEDNKSIDLYTFRFDTNDSAMTYWENEGYRISEFVPFLKDQLMNLNIYDTEDHPLVPYASMTGNKMLIDQIRIINHKWIVASFTDGTYWGEMLLAYDIEDKKNLKFKVIESILYQP</sequence>
<name>A0ABW6A0F8_9FLAO</name>
<dbReference type="EMBL" id="JBHUOS010000016">
    <property type="protein sequence ID" value="MFD2917793.1"/>
    <property type="molecule type" value="Genomic_DNA"/>
</dbReference>